<feature type="region of interest" description="Disordered" evidence="16">
    <location>
        <begin position="1"/>
        <end position="28"/>
    </location>
</feature>
<keyword evidence="5 17" id="KW-0812">Transmembrane</keyword>
<comment type="subcellular location">
    <subcellularLocation>
        <location evidence="1">Membrane</location>
        <topology evidence="1">Single-pass type I membrane protein</topology>
    </subcellularLocation>
</comment>
<evidence type="ECO:0000256" key="1">
    <source>
        <dbReference type="ARBA" id="ARBA00004479"/>
    </source>
</evidence>
<keyword evidence="3 15" id="KW-0399">Innate immunity</keyword>
<evidence type="ECO:0000256" key="4">
    <source>
        <dbReference type="ARBA" id="ARBA00022614"/>
    </source>
</evidence>
<dbReference type="SUPFAM" id="SSF52200">
    <property type="entry name" value="Toll/Interleukin receptor TIR domain"/>
    <property type="match status" value="1"/>
</dbReference>
<dbReference type="InterPro" id="IPR000483">
    <property type="entry name" value="Cys-rich_flank_reg_C"/>
</dbReference>
<protein>
    <recommendedName>
        <fullName evidence="18">LRRCT domain-containing protein</fullName>
    </recommendedName>
</protein>
<feature type="domain" description="LRRCT" evidence="18">
    <location>
        <begin position="576"/>
        <end position="627"/>
    </location>
</feature>
<evidence type="ECO:0000256" key="11">
    <source>
        <dbReference type="ARBA" id="ARBA00023136"/>
    </source>
</evidence>
<name>A0ABD1K1J7_9TELE</name>
<evidence type="ECO:0000259" key="18">
    <source>
        <dbReference type="SMART" id="SM00082"/>
    </source>
</evidence>
<dbReference type="Pfam" id="PF13855">
    <property type="entry name" value="LRR_8"/>
    <property type="match status" value="1"/>
</dbReference>
<dbReference type="InterPro" id="IPR003591">
    <property type="entry name" value="Leu-rich_rpt_typical-subtyp"/>
</dbReference>
<evidence type="ECO:0000256" key="7">
    <source>
        <dbReference type="ARBA" id="ARBA00022737"/>
    </source>
</evidence>
<dbReference type="PANTHER" id="PTHR24365">
    <property type="entry name" value="TOLL-LIKE RECEPTOR"/>
    <property type="match status" value="1"/>
</dbReference>
<dbReference type="Gene3D" id="3.80.10.10">
    <property type="entry name" value="Ribonuclease Inhibitor"/>
    <property type="match status" value="1"/>
</dbReference>
<evidence type="ECO:0000256" key="17">
    <source>
        <dbReference type="SAM" id="Phobius"/>
    </source>
</evidence>
<keyword evidence="6" id="KW-0732">Signal</keyword>
<dbReference type="InterPro" id="IPR001611">
    <property type="entry name" value="Leu-rich_rpt"/>
</dbReference>
<keyword evidence="13" id="KW-0325">Glycoprotein</keyword>
<evidence type="ECO:0000256" key="12">
    <source>
        <dbReference type="ARBA" id="ARBA00023170"/>
    </source>
</evidence>
<dbReference type="InterPro" id="IPR032675">
    <property type="entry name" value="LRR_dom_sf"/>
</dbReference>
<reference evidence="19 20" key="1">
    <citation type="submission" date="2024-09" db="EMBL/GenBank/DDBJ databases">
        <title>A chromosome-level genome assembly of Gray's grenadier anchovy, Coilia grayii.</title>
        <authorList>
            <person name="Fu Z."/>
        </authorList>
    </citation>
    <scope>NUCLEOTIDE SEQUENCE [LARGE SCALE GENOMIC DNA]</scope>
    <source>
        <strain evidence="19">G4</strain>
        <tissue evidence="19">Muscle</tissue>
    </source>
</reference>
<dbReference type="GO" id="GO:0016020">
    <property type="term" value="C:membrane"/>
    <property type="evidence" value="ECO:0007669"/>
    <property type="project" value="UniProtKB-SubCell"/>
</dbReference>
<evidence type="ECO:0000256" key="2">
    <source>
        <dbReference type="ARBA" id="ARBA00009634"/>
    </source>
</evidence>
<dbReference type="SMART" id="SM00369">
    <property type="entry name" value="LRR_TYP"/>
    <property type="match status" value="4"/>
</dbReference>
<evidence type="ECO:0000313" key="19">
    <source>
        <dbReference type="EMBL" id="KAL2092941.1"/>
    </source>
</evidence>
<feature type="transmembrane region" description="Helical" evidence="17">
    <location>
        <begin position="628"/>
        <end position="650"/>
    </location>
</feature>
<dbReference type="InterPro" id="IPR017241">
    <property type="entry name" value="Toll-like_receptor"/>
</dbReference>
<comment type="caution">
    <text evidence="19">The sequence shown here is derived from an EMBL/GenBank/DDBJ whole genome shotgun (WGS) entry which is preliminary data.</text>
</comment>
<evidence type="ECO:0000256" key="13">
    <source>
        <dbReference type="ARBA" id="ARBA00023180"/>
    </source>
</evidence>
<dbReference type="InterPro" id="IPR035897">
    <property type="entry name" value="Toll_tir_struct_dom_sf"/>
</dbReference>
<dbReference type="InterPro" id="IPR025875">
    <property type="entry name" value="Leu-rich_rpt_4"/>
</dbReference>
<dbReference type="EMBL" id="JBHFQA010000009">
    <property type="protein sequence ID" value="KAL2092941.1"/>
    <property type="molecule type" value="Genomic_DNA"/>
</dbReference>
<feature type="compositionally biased region" description="Basic residues" evidence="16">
    <location>
        <begin position="8"/>
        <end position="23"/>
    </location>
</feature>
<sequence length="801" mass="90998">MGREERKRWRSGGRGGRRKRRQKKEGQCKDIELPKSKEKLLPGVRSCCLKLLSLPLGTDGGSSWGLSFLLFLAADVRSTPQLLTTKAAQCGITDDVRVDLSNCNLTAVPPFIPKSTCYLDLSHNRIFALQSTDLALLSDLCILRMMFCALSYISPDAFRGNPKLQELYLSSNKLNFIPELPALSQLSILDLSDNVYESYALRKSTHELKSLVTLSLGSPNATRINCSNLALLKGLPLKRLTLRAGVVVSGYQLGSLSQLVQLEELTLNLTFCECQQAFTDILRDLASTRLGRLTVVRFLPSLFNVFFDLLLGLRNLTQLRWLMFRDVWFNSSVLVQTISNVIQSPIEALIFLNMTYKEDTADGFQLFDIATHSRLGRLKAMVFNHYIYHSFHYPFKYPEVQELDLSNNILLATGLWYGCPDTDIFPALSSLVLRSNSFDDLSVVASKIGSVKHLKKLDLSFNPVKLQSCPSLPSSLCYFSLSGSDLGQNVLGHLSPNFLFVNLSQASIESLDTDSLLKLTHLKTLVLSSNSIEELPLNRSLPELEQLYVDNNKISTFHLRSFKGLPKLKRVHGGRNHFVCDCDLHTFLTQFNTSMLPGWPFDYRCHFPDHLAGTLLKDFHPSMVFCNLWIQASISLAVVLVMCVVLAWIFRAIGGAWYLRMLCVWLAVKRRSQRDARRLVGAMFHFVRSEWCNYELFFSQHRALGERCQDSLAFVLLEPIPPDSLPRKFLRLRTLLRQQTYLQWPQEKHKCRLFCASLRAVLGCTRGTLALRQAAEKMRQLCHTTHKDDTQQHWLINNEKE</sequence>
<dbReference type="SUPFAM" id="SSF52058">
    <property type="entry name" value="L domain-like"/>
    <property type="match status" value="2"/>
</dbReference>
<keyword evidence="11 17" id="KW-0472">Membrane</keyword>
<dbReference type="Proteomes" id="UP001591681">
    <property type="component" value="Unassembled WGS sequence"/>
</dbReference>
<dbReference type="Pfam" id="PF12799">
    <property type="entry name" value="LRR_4"/>
    <property type="match status" value="1"/>
</dbReference>
<keyword evidence="4" id="KW-0433">Leucine-rich repeat</keyword>
<evidence type="ECO:0000256" key="10">
    <source>
        <dbReference type="ARBA" id="ARBA00023027"/>
    </source>
</evidence>
<dbReference type="Gene3D" id="3.40.50.10140">
    <property type="entry name" value="Toll/interleukin-1 receptor homology (TIR) domain"/>
    <property type="match status" value="1"/>
</dbReference>
<evidence type="ECO:0000256" key="8">
    <source>
        <dbReference type="ARBA" id="ARBA00022859"/>
    </source>
</evidence>
<dbReference type="PIRSF" id="PIRSF037595">
    <property type="entry name" value="Toll-like_receptor"/>
    <property type="match status" value="1"/>
</dbReference>
<dbReference type="SMART" id="SM00082">
    <property type="entry name" value="LRRCT"/>
    <property type="match status" value="1"/>
</dbReference>
<proteinExistence type="inferred from homology"/>
<keyword evidence="14 15" id="KW-0395">Inflammatory response</keyword>
<comment type="similarity">
    <text evidence="2 15">Belongs to the Toll-like receptor family.</text>
</comment>
<dbReference type="PROSITE" id="PS51450">
    <property type="entry name" value="LRR"/>
    <property type="match status" value="2"/>
</dbReference>
<evidence type="ECO:0000256" key="14">
    <source>
        <dbReference type="ARBA" id="ARBA00023198"/>
    </source>
</evidence>
<evidence type="ECO:0000256" key="6">
    <source>
        <dbReference type="ARBA" id="ARBA00022729"/>
    </source>
</evidence>
<dbReference type="GO" id="GO:0045087">
    <property type="term" value="P:innate immune response"/>
    <property type="evidence" value="ECO:0007669"/>
    <property type="project" value="UniProtKB-UniRule"/>
</dbReference>
<evidence type="ECO:0000256" key="5">
    <source>
        <dbReference type="ARBA" id="ARBA00022692"/>
    </source>
</evidence>
<evidence type="ECO:0000256" key="9">
    <source>
        <dbReference type="ARBA" id="ARBA00022989"/>
    </source>
</evidence>
<dbReference type="GO" id="GO:0006954">
    <property type="term" value="P:inflammatory response"/>
    <property type="evidence" value="ECO:0007669"/>
    <property type="project" value="UniProtKB-UniRule"/>
</dbReference>
<dbReference type="PANTHER" id="PTHR24365:SF539">
    <property type="entry name" value="TOLL-LIKE RECEPTOR 1"/>
    <property type="match status" value="1"/>
</dbReference>
<evidence type="ECO:0000313" key="20">
    <source>
        <dbReference type="Proteomes" id="UP001591681"/>
    </source>
</evidence>
<keyword evidence="10" id="KW-0520">NAD</keyword>
<evidence type="ECO:0000256" key="15">
    <source>
        <dbReference type="PIRNR" id="PIRNR037595"/>
    </source>
</evidence>
<keyword evidence="8 15" id="KW-0391">Immunity</keyword>
<organism evidence="19 20">
    <name type="scientific">Coilia grayii</name>
    <name type="common">Gray's grenadier anchovy</name>
    <dbReference type="NCBI Taxonomy" id="363190"/>
    <lineage>
        <taxon>Eukaryota</taxon>
        <taxon>Metazoa</taxon>
        <taxon>Chordata</taxon>
        <taxon>Craniata</taxon>
        <taxon>Vertebrata</taxon>
        <taxon>Euteleostomi</taxon>
        <taxon>Actinopterygii</taxon>
        <taxon>Neopterygii</taxon>
        <taxon>Teleostei</taxon>
        <taxon>Clupei</taxon>
        <taxon>Clupeiformes</taxon>
        <taxon>Clupeoidei</taxon>
        <taxon>Engraulidae</taxon>
        <taxon>Coilinae</taxon>
        <taxon>Coilia</taxon>
    </lineage>
</organism>
<accession>A0ABD1K1J7</accession>
<keyword evidence="12 15" id="KW-0675">Receptor</keyword>
<keyword evidence="9 17" id="KW-1133">Transmembrane helix</keyword>
<dbReference type="AlphaFoldDB" id="A0ABD1K1J7"/>
<keyword evidence="20" id="KW-1185">Reference proteome</keyword>
<evidence type="ECO:0000256" key="3">
    <source>
        <dbReference type="ARBA" id="ARBA00022588"/>
    </source>
</evidence>
<gene>
    <name evidence="19" type="ORF">ACEWY4_010253</name>
</gene>
<keyword evidence="7" id="KW-0677">Repeat</keyword>
<evidence type="ECO:0000256" key="16">
    <source>
        <dbReference type="SAM" id="MobiDB-lite"/>
    </source>
</evidence>